<organism evidence="8 9">
    <name type="scientific">Plasmodiophora brassicae</name>
    <name type="common">Clubroot disease agent</name>
    <dbReference type="NCBI Taxonomy" id="37360"/>
    <lineage>
        <taxon>Eukaryota</taxon>
        <taxon>Sar</taxon>
        <taxon>Rhizaria</taxon>
        <taxon>Endomyxa</taxon>
        <taxon>Phytomyxea</taxon>
        <taxon>Plasmodiophorida</taxon>
        <taxon>Plasmodiophoridae</taxon>
        <taxon>Plasmodiophora</taxon>
    </lineage>
</organism>
<evidence type="ECO:0000256" key="3">
    <source>
        <dbReference type="ARBA" id="ARBA00024524"/>
    </source>
</evidence>
<evidence type="ECO:0000256" key="4">
    <source>
        <dbReference type="ARBA" id="ARBA00026108"/>
    </source>
</evidence>
<dbReference type="GO" id="GO:0004181">
    <property type="term" value="F:metallocarboxypeptidase activity"/>
    <property type="evidence" value="ECO:0007669"/>
    <property type="project" value="InterPro"/>
</dbReference>
<dbReference type="InterPro" id="IPR011989">
    <property type="entry name" value="ARM-like"/>
</dbReference>
<evidence type="ECO:0000256" key="1">
    <source>
        <dbReference type="ARBA" id="ARBA00001947"/>
    </source>
</evidence>
<dbReference type="InterPro" id="IPR050821">
    <property type="entry name" value="Cytosolic_carboxypeptidase"/>
</dbReference>
<feature type="compositionally biased region" description="Low complexity" evidence="6">
    <location>
        <begin position="570"/>
        <end position="583"/>
    </location>
</feature>
<dbReference type="EMBL" id="OVEO01000012">
    <property type="protein sequence ID" value="SPQ99699.1"/>
    <property type="molecule type" value="Genomic_DNA"/>
</dbReference>
<dbReference type="Pfam" id="PF00246">
    <property type="entry name" value="Peptidase_M14"/>
    <property type="match status" value="1"/>
</dbReference>
<comment type="similarity">
    <text evidence="2 5">Belongs to the peptidase M14 family.</text>
</comment>
<feature type="compositionally biased region" description="Basic residues" evidence="6">
    <location>
        <begin position="1083"/>
        <end position="1092"/>
    </location>
</feature>
<feature type="compositionally biased region" description="Acidic residues" evidence="6">
    <location>
        <begin position="406"/>
        <end position="423"/>
    </location>
</feature>
<sequence>MTYPHTRLSKWRRRRYPGRRNRPLHRVDGIGRPIVDRTPRPIYLHIAGRGGGTSPPKRYRTWSATPTPTTALVAMALTSDRADMLARLRSATEPDAVLAAAQALKAFASAIVLQNTRSQVVVGDCLDAIVTCLPRFPGHVDITEALTQAASTMTGSRKEFAMAGYGSGVLSSVMFAMKCHPRHPTINVNCVRVLIDVCSVDKRAAVMVRLQGGLVSVVELLGQTSFDSDQKLTRLSLDFLALMVKRSPASTAVIAKVRGIDLVVQASRRHLANARVFSSALALLERLCASRLAIGKVLDNGFVQFIYDALAQYKFVYKTFVVLMRMLRNVASVEDGARVIQDSGGFDAILALIDHHLMKPAAVRLACLVLWHLQRHHGAAAPDSIYNLKSNFLPLKFPNDDAPDVDDGYASDDSCSDVDDDDRAGEAAGADPAPGSSPIDADFDPVHFSPELWDPRDPASIAFFNRAAVELRAADAPKSVRRMLACPDCLVMAKANGRPGIDTTAIEQQHVAPPSMVLTTMNASTNRFRVANASPMRVVYDRSFHDGAFLQVPASSSSPKTTYNANDTNAIPDDGPGAPAADATDQDDAPSFLVQQTDPSPYETPSLTFESRFESGNLFRAIRTGETEYDLILSSDINAVGRTQWFLFRVQDTRANAPYKFNIVNLEKPDSAFNRGMRPVMFSQQAFDLQGRSWARVQTATDIAYFQNYLQKPHAHLLKRKAKKWTATEDDALEHEYHFTLTFTMTFPYDNDTVFLAHCYPFTFSFQRACLASLESSTAHSAFLRRQVLCYSRGGNAVDLLTITNFKSSQASIEQRPVVVLTARIHPGETNASWVMKGALEFLTGSSDTAILLRDSVVFKLIPMLNPDGVIEGNYRCSLSGHDQNRQWMNPRESTSPVVYHAKRMIQGLARTRTLLLFCDFHGHSITSNFMMYGNDEDDCAPSTRPMEERAGPAATRPSWLATVGADFPNKERIFPTMVARRAYSLFSMEQCCFSVQKSRAGTARVVLWRELPLTFCFTLEATFSGSSFGPLKGLLYNPTHYETMGQEFCRTIHDLVSSDQAFVSRAALEVTAFHNGADAAKQQRRRLARRKQTADKPKTRPPAKPRTGAARKPFTTASDT</sequence>
<dbReference type="PROSITE" id="PS52035">
    <property type="entry name" value="PEPTIDASE_M14"/>
    <property type="match status" value="1"/>
</dbReference>
<comment type="catalytic activity">
    <reaction evidence="3">
        <text>C-terminal L-alpha-aminoacyl-L-glutamyl-L-glutamyl-[tubulin] + H2O = C-terminal L-alpha-aminoacyl-L-glutamyl-[tubulin] + L-glutamate</text>
        <dbReference type="Rhea" id="RHEA:63792"/>
        <dbReference type="Rhea" id="RHEA-COMP:16435"/>
        <dbReference type="Rhea" id="RHEA-COMP:16436"/>
        <dbReference type="ChEBI" id="CHEBI:15377"/>
        <dbReference type="ChEBI" id="CHEBI:29985"/>
        <dbReference type="ChEBI" id="CHEBI:149555"/>
        <dbReference type="ChEBI" id="CHEBI:149556"/>
        <dbReference type="EC" id="3.4.17.24"/>
    </reaction>
    <physiologicalReaction direction="left-to-right" evidence="3">
        <dbReference type="Rhea" id="RHEA:63793"/>
    </physiologicalReaction>
</comment>
<feature type="region of interest" description="Disordered" evidence="6">
    <location>
        <begin position="406"/>
        <end position="441"/>
    </location>
</feature>
<dbReference type="PANTHER" id="PTHR12756">
    <property type="entry name" value="CYTOSOLIC CARBOXYPEPTIDASE"/>
    <property type="match status" value="1"/>
</dbReference>
<dbReference type="GO" id="GO:0008270">
    <property type="term" value="F:zinc ion binding"/>
    <property type="evidence" value="ECO:0007669"/>
    <property type="project" value="InterPro"/>
</dbReference>
<dbReference type="SUPFAM" id="SSF48371">
    <property type="entry name" value="ARM repeat"/>
    <property type="match status" value="1"/>
</dbReference>
<reference evidence="8 9" key="1">
    <citation type="submission" date="2018-03" db="EMBL/GenBank/DDBJ databases">
        <authorList>
            <person name="Fogelqvist J."/>
        </authorList>
    </citation>
    <scope>NUCLEOTIDE SEQUENCE [LARGE SCALE GENOMIC DNA]</scope>
</reference>
<dbReference type="InterPro" id="IPR040626">
    <property type="entry name" value="Pepdidase_M14_N"/>
</dbReference>
<gene>
    <name evidence="8" type="ORF">PLBR_LOCUS6914</name>
</gene>
<feature type="active site" description="Proton donor/acceptor" evidence="5">
    <location>
        <position position="1021"/>
    </location>
</feature>
<proteinExistence type="inferred from homology"/>
<dbReference type="Gene3D" id="2.60.40.3120">
    <property type="match status" value="1"/>
</dbReference>
<accession>A0A3P3YHU0</accession>
<evidence type="ECO:0000256" key="6">
    <source>
        <dbReference type="SAM" id="MobiDB-lite"/>
    </source>
</evidence>
<evidence type="ECO:0000313" key="8">
    <source>
        <dbReference type="EMBL" id="SPQ99699.1"/>
    </source>
</evidence>
<dbReference type="CDD" id="cd06907">
    <property type="entry name" value="M14_AGBL2-3_like"/>
    <property type="match status" value="1"/>
</dbReference>
<evidence type="ECO:0000259" key="7">
    <source>
        <dbReference type="PROSITE" id="PS52035"/>
    </source>
</evidence>
<feature type="compositionally biased region" description="Polar residues" evidence="6">
    <location>
        <begin position="554"/>
        <end position="569"/>
    </location>
</feature>
<dbReference type="SUPFAM" id="SSF53187">
    <property type="entry name" value="Zn-dependent exopeptidases"/>
    <property type="match status" value="1"/>
</dbReference>
<name>A0A3P3YHU0_PLABS</name>
<feature type="region of interest" description="Disordered" evidence="6">
    <location>
        <begin position="1"/>
        <end position="31"/>
    </location>
</feature>
<evidence type="ECO:0000256" key="5">
    <source>
        <dbReference type="PROSITE-ProRule" id="PRU01379"/>
    </source>
</evidence>
<dbReference type="EC" id="3.4.17.24" evidence="4"/>
<protein>
    <recommendedName>
        <fullName evidence="4">tubulin-glutamate carboxypeptidase</fullName>
        <ecNumber evidence="4">3.4.17.24</ecNumber>
    </recommendedName>
</protein>
<feature type="domain" description="Peptidase M14" evidence="7">
    <location>
        <begin position="760"/>
        <end position="1057"/>
    </location>
</feature>
<evidence type="ECO:0000313" key="9">
    <source>
        <dbReference type="Proteomes" id="UP000290189"/>
    </source>
</evidence>
<dbReference type="AlphaFoldDB" id="A0A3P3YHU0"/>
<dbReference type="InterPro" id="IPR016024">
    <property type="entry name" value="ARM-type_fold"/>
</dbReference>
<evidence type="ECO:0000256" key="2">
    <source>
        <dbReference type="ARBA" id="ARBA00005988"/>
    </source>
</evidence>
<keyword evidence="8" id="KW-0496">Mitochondrion</keyword>
<feature type="compositionally biased region" description="Basic residues" evidence="6">
    <location>
        <begin position="7"/>
        <end position="24"/>
    </location>
</feature>
<geneLocation type="mitochondrion" evidence="8"/>
<dbReference type="Gene3D" id="1.25.10.10">
    <property type="entry name" value="Leucine-rich Repeat Variant"/>
    <property type="match status" value="1"/>
</dbReference>
<dbReference type="InterPro" id="IPR000834">
    <property type="entry name" value="Peptidase_M14"/>
</dbReference>
<dbReference type="Pfam" id="PF18027">
    <property type="entry name" value="Pepdidase_M14_N"/>
    <property type="match status" value="1"/>
</dbReference>
<dbReference type="GO" id="GO:0006508">
    <property type="term" value="P:proteolysis"/>
    <property type="evidence" value="ECO:0007669"/>
    <property type="project" value="InterPro"/>
</dbReference>
<dbReference type="Gene3D" id="3.40.630.10">
    <property type="entry name" value="Zn peptidases"/>
    <property type="match status" value="1"/>
</dbReference>
<comment type="cofactor">
    <cofactor evidence="1">
        <name>Zn(2+)</name>
        <dbReference type="ChEBI" id="CHEBI:29105"/>
    </cofactor>
</comment>
<dbReference type="PANTHER" id="PTHR12756:SF11">
    <property type="entry name" value="CYTOSOLIC CARBOXYPEPTIDASE 1"/>
    <property type="match status" value="1"/>
</dbReference>
<dbReference type="Proteomes" id="UP000290189">
    <property type="component" value="Unassembled WGS sequence"/>
</dbReference>
<feature type="region of interest" description="Disordered" evidence="6">
    <location>
        <begin position="554"/>
        <end position="586"/>
    </location>
</feature>
<feature type="region of interest" description="Disordered" evidence="6">
    <location>
        <begin position="1080"/>
        <end position="1121"/>
    </location>
</feature>
<feature type="compositionally biased region" description="Low complexity" evidence="6">
    <location>
        <begin position="426"/>
        <end position="438"/>
    </location>
</feature>